<dbReference type="PANTHER" id="PTHR33074">
    <property type="entry name" value="EXPRESSED PROTEIN-RELATED"/>
    <property type="match status" value="1"/>
</dbReference>
<dbReference type="AlphaFoldDB" id="M8CAI5"/>
<organism evidence="1">
    <name type="scientific">Aegilops tauschii</name>
    <name type="common">Tausch's goatgrass</name>
    <name type="synonym">Aegilops squarrosa</name>
    <dbReference type="NCBI Taxonomy" id="37682"/>
    <lineage>
        <taxon>Eukaryota</taxon>
        <taxon>Viridiplantae</taxon>
        <taxon>Streptophyta</taxon>
        <taxon>Embryophyta</taxon>
        <taxon>Tracheophyta</taxon>
        <taxon>Spermatophyta</taxon>
        <taxon>Magnoliopsida</taxon>
        <taxon>Liliopsida</taxon>
        <taxon>Poales</taxon>
        <taxon>Poaceae</taxon>
        <taxon>BOP clade</taxon>
        <taxon>Pooideae</taxon>
        <taxon>Triticodae</taxon>
        <taxon>Triticeae</taxon>
        <taxon>Triticinae</taxon>
        <taxon>Aegilops</taxon>
    </lineage>
</organism>
<sequence length="235" mass="26276">MMAWVDLLKGVLTCNVVATADAVASVSFIRLPVRMPGNQSEYISPWKIRDVICSDGSLKFVEVEDLYTQEDCAPAAPSDPDIFYDGLDSYTDDLADSLPTRPTWTGWRAVVWTRALSEKFWRKGCEAHVRDILVENPDHLALLAQLGDGSVVHDSAALINLLPNFPTLSIFGYDVVYMNSLVKANTHQAWVVAIDLRNKTVISMAPYPFSIKDISLNRYIEMIQSCQKKARPLHS</sequence>
<dbReference type="EnsemblPlants" id="EMT31148">
    <property type="protein sequence ID" value="EMT31148"/>
    <property type="gene ID" value="F775_20161"/>
</dbReference>
<accession>M8CAI5</accession>
<reference evidence="1" key="1">
    <citation type="submission" date="2015-06" db="UniProtKB">
        <authorList>
            <consortium name="EnsemblPlants"/>
        </authorList>
    </citation>
    <scope>IDENTIFICATION</scope>
</reference>
<name>M8CAI5_AEGTA</name>
<proteinExistence type="predicted"/>
<dbReference type="Pfam" id="PF07762">
    <property type="entry name" value="DUF1618"/>
    <property type="match status" value="1"/>
</dbReference>
<evidence type="ECO:0000313" key="1">
    <source>
        <dbReference type="EnsemblPlants" id="EMT31148"/>
    </source>
</evidence>
<dbReference type="ExpressionAtlas" id="M8CAI5">
    <property type="expression patterns" value="baseline"/>
</dbReference>
<dbReference type="InterPro" id="IPR011676">
    <property type="entry name" value="DUF1618"/>
</dbReference>
<protein>
    <submittedName>
        <fullName evidence="1">Uncharacterized protein</fullName>
    </submittedName>
</protein>
<dbReference type="PANTHER" id="PTHR33074:SF77">
    <property type="entry name" value="OS03G0178900 PROTEIN"/>
    <property type="match status" value="1"/>
</dbReference>